<dbReference type="Proteomes" id="UP001316384">
    <property type="component" value="Chromosome"/>
</dbReference>
<reference evidence="15 16" key="1">
    <citation type="submission" date="2022-07" db="EMBL/GenBank/DDBJ databases">
        <title>Novel species in genus cellulomonas.</title>
        <authorList>
            <person name="Ye L."/>
        </authorList>
    </citation>
    <scope>NUCLEOTIDE SEQUENCE [LARGE SCALE GENOMIC DNA]</scope>
    <source>
        <strain evidence="16">zg-B89</strain>
    </source>
</reference>
<dbReference type="RefSeq" id="WP_227575378.1">
    <property type="nucleotide sequence ID" value="NZ_CP101987.1"/>
</dbReference>
<dbReference type="InterPro" id="IPR024740">
    <property type="entry name" value="Hen1_N"/>
</dbReference>
<dbReference type="PANTHER" id="PTHR21404:SF3">
    <property type="entry name" value="SMALL RNA 2'-O-METHYLTRANSFERASE"/>
    <property type="match status" value="1"/>
</dbReference>
<evidence type="ECO:0000256" key="5">
    <source>
        <dbReference type="ARBA" id="ARBA00022679"/>
    </source>
</evidence>
<feature type="domain" description="Methyltransferase type 12" evidence="13">
    <location>
        <begin position="298"/>
        <end position="390"/>
    </location>
</feature>
<name>A0ABY5KSL3_9CELL</name>
<dbReference type="InterPro" id="IPR026610">
    <property type="entry name" value="Hen1"/>
</dbReference>
<evidence type="ECO:0000313" key="16">
    <source>
        <dbReference type="Proteomes" id="UP001316384"/>
    </source>
</evidence>
<dbReference type="InterPro" id="IPR038546">
    <property type="entry name" value="Hen1_N_sf"/>
</dbReference>
<evidence type="ECO:0000256" key="2">
    <source>
        <dbReference type="ARBA" id="ARBA00009026"/>
    </source>
</evidence>
<organism evidence="15 16">
    <name type="scientific">Cellulomonas xiejunii</name>
    <dbReference type="NCBI Taxonomy" id="2968083"/>
    <lineage>
        <taxon>Bacteria</taxon>
        <taxon>Bacillati</taxon>
        <taxon>Actinomycetota</taxon>
        <taxon>Actinomycetes</taxon>
        <taxon>Micrococcales</taxon>
        <taxon>Cellulomonadaceae</taxon>
        <taxon>Cellulomonas</taxon>
    </lineage>
</organism>
<keyword evidence="10" id="KW-0943">RNA-mediated gene silencing</keyword>
<evidence type="ECO:0000256" key="10">
    <source>
        <dbReference type="ARBA" id="ARBA00023158"/>
    </source>
</evidence>
<evidence type="ECO:0000259" key="13">
    <source>
        <dbReference type="Pfam" id="PF08242"/>
    </source>
</evidence>
<dbReference type="InterPro" id="IPR024026">
    <property type="entry name" value="3'-RNA_MeTfrase_Hen1_bac"/>
</dbReference>
<evidence type="ECO:0000259" key="14">
    <source>
        <dbReference type="Pfam" id="PF12623"/>
    </source>
</evidence>
<keyword evidence="7" id="KW-0479">Metal-binding</keyword>
<dbReference type="EMBL" id="CP101987">
    <property type="protein sequence ID" value="UUI71333.1"/>
    <property type="molecule type" value="Genomic_DNA"/>
</dbReference>
<dbReference type="EC" id="2.1.1.386" evidence="11"/>
<dbReference type="Pfam" id="PF12623">
    <property type="entry name" value="Hen1_L"/>
    <property type="match status" value="1"/>
</dbReference>
<dbReference type="PANTHER" id="PTHR21404">
    <property type="entry name" value="HEN1"/>
    <property type="match status" value="1"/>
</dbReference>
<dbReference type="SUPFAM" id="SSF53335">
    <property type="entry name" value="S-adenosyl-L-methionine-dependent methyltransferases"/>
    <property type="match status" value="1"/>
</dbReference>
<keyword evidence="6" id="KW-0949">S-adenosyl-L-methionine</keyword>
<keyword evidence="9" id="KW-0694">RNA-binding</keyword>
<gene>
    <name evidence="15" type="ORF">NP048_16295</name>
</gene>
<dbReference type="Gene3D" id="3.30.1610.20">
    <property type="entry name" value="Hen1, N-terminal domain"/>
    <property type="match status" value="1"/>
</dbReference>
<evidence type="ECO:0000313" key="15">
    <source>
        <dbReference type="EMBL" id="UUI71333.1"/>
    </source>
</evidence>
<evidence type="ECO:0000256" key="3">
    <source>
        <dbReference type="ARBA" id="ARBA00021330"/>
    </source>
</evidence>
<evidence type="ECO:0000256" key="9">
    <source>
        <dbReference type="ARBA" id="ARBA00022884"/>
    </source>
</evidence>
<keyword evidence="8" id="KW-0460">Magnesium</keyword>
<evidence type="ECO:0000256" key="12">
    <source>
        <dbReference type="ARBA" id="ARBA00048418"/>
    </source>
</evidence>
<dbReference type="CDD" id="cd02440">
    <property type="entry name" value="AdoMet_MTases"/>
    <property type="match status" value="1"/>
</dbReference>
<proteinExistence type="inferred from homology"/>
<protein>
    <recommendedName>
        <fullName evidence="3">Small RNA 2'-O-methyltransferase</fullName>
        <ecNumber evidence="11">2.1.1.386</ecNumber>
    </recommendedName>
</protein>
<evidence type="ECO:0000256" key="7">
    <source>
        <dbReference type="ARBA" id="ARBA00022723"/>
    </source>
</evidence>
<keyword evidence="5" id="KW-0808">Transferase</keyword>
<evidence type="ECO:0000256" key="8">
    <source>
        <dbReference type="ARBA" id="ARBA00022842"/>
    </source>
</evidence>
<dbReference type="Gene3D" id="3.40.50.150">
    <property type="entry name" value="Vaccinia Virus protein VP39"/>
    <property type="match status" value="1"/>
</dbReference>
<keyword evidence="4" id="KW-0489">Methyltransferase</keyword>
<comment type="similarity">
    <text evidence="2">Belongs to the methyltransferase superfamily. HEN1 family.</text>
</comment>
<dbReference type="InterPro" id="IPR013217">
    <property type="entry name" value="Methyltransf_12"/>
</dbReference>
<comment type="cofactor">
    <cofactor evidence="1">
        <name>Mg(2+)</name>
        <dbReference type="ChEBI" id="CHEBI:18420"/>
    </cofactor>
</comment>
<evidence type="ECO:0000256" key="1">
    <source>
        <dbReference type="ARBA" id="ARBA00001946"/>
    </source>
</evidence>
<accession>A0ABY5KSL3</accession>
<sequence length="485" mass="52826">MLLTLSAAGPDAADLGYLLHKHPGRVQAFDQSFGVAHVFYPEASDERCTVALLLEVDPVGLVRQKGRSAPRDVAFSLAQYVNDRPYAASSMLAVALGKVFRTAMTGRCELRPELPARRWDLNVHVPAVPCRGGVEAAVRLFAPLGWQVDARHVPLDPTVPAWGDSRYVDLRLTGTQRVADALSHLYVLLPTLDASKHYWVGSDEVTKLVRAGEGWLAAHPAREEIARRYLAHRTSLATSAIERLAEVDDARPETVDDAVAEPEDAAVDTAAPTTPPLARQRLDAVVAQLRDAGARSVVDLGCGEGALLSELLRDPAYERLLGVDVSARALTTAARRLHLDTLPERQRRRIELAHSSVTYRDARVADFDAAVLMEVIEHVDPPRLAALERAVLGAAAPATLVVTTPNAEHNVRYPTLEAGTMRHHDHRFEWTRAEFAAWVHTAADRHGYAVTLLPVGPDDPEVGPPTQMAVFRRGTAPVSHEGGAR</sequence>
<dbReference type="NCBIfam" id="TIGR04074">
    <property type="entry name" value="bacter_Hen1"/>
    <property type="match status" value="1"/>
</dbReference>
<dbReference type="Pfam" id="PF08242">
    <property type="entry name" value="Methyltransf_12"/>
    <property type="match status" value="1"/>
</dbReference>
<evidence type="ECO:0000256" key="6">
    <source>
        <dbReference type="ARBA" id="ARBA00022691"/>
    </source>
</evidence>
<evidence type="ECO:0000256" key="4">
    <source>
        <dbReference type="ARBA" id="ARBA00022603"/>
    </source>
</evidence>
<feature type="domain" description="Hen1 N-terminal" evidence="14">
    <location>
        <begin position="1"/>
        <end position="245"/>
    </location>
</feature>
<keyword evidence="16" id="KW-1185">Reference proteome</keyword>
<dbReference type="InterPro" id="IPR029063">
    <property type="entry name" value="SAM-dependent_MTases_sf"/>
</dbReference>
<evidence type="ECO:0000256" key="11">
    <source>
        <dbReference type="ARBA" id="ARBA00035025"/>
    </source>
</evidence>
<comment type="catalytic activity">
    <reaction evidence="12">
        <text>small RNA 3'-end nucleotide + S-adenosyl-L-methionine = small RNA 3'-end 2'-O-methylnucleotide + S-adenosyl-L-homocysteine + H(+)</text>
        <dbReference type="Rhea" id="RHEA:37887"/>
        <dbReference type="Rhea" id="RHEA-COMP:10415"/>
        <dbReference type="Rhea" id="RHEA-COMP:10416"/>
        <dbReference type="ChEBI" id="CHEBI:15378"/>
        <dbReference type="ChEBI" id="CHEBI:57856"/>
        <dbReference type="ChEBI" id="CHEBI:59789"/>
        <dbReference type="ChEBI" id="CHEBI:74896"/>
        <dbReference type="ChEBI" id="CHEBI:74898"/>
        <dbReference type="EC" id="2.1.1.386"/>
    </reaction>
</comment>